<evidence type="ECO:0000256" key="4">
    <source>
        <dbReference type="ARBA" id="ARBA00023163"/>
    </source>
</evidence>
<dbReference type="InterPro" id="IPR013325">
    <property type="entry name" value="RNA_pol_sigma_r2"/>
</dbReference>
<dbReference type="Pfam" id="PF04542">
    <property type="entry name" value="Sigma70_r2"/>
    <property type="match status" value="1"/>
</dbReference>
<evidence type="ECO:0000256" key="1">
    <source>
        <dbReference type="ARBA" id="ARBA00023015"/>
    </source>
</evidence>
<proteinExistence type="predicted"/>
<feature type="region of interest" description="Disordered" evidence="5">
    <location>
        <begin position="305"/>
        <end position="328"/>
    </location>
</feature>
<dbReference type="OrthoDB" id="9804285at2"/>
<dbReference type="PANTHER" id="PTHR30385">
    <property type="entry name" value="SIGMA FACTOR F FLAGELLAR"/>
    <property type="match status" value="1"/>
</dbReference>
<keyword evidence="1" id="KW-0805">Transcription regulation</keyword>
<sequence length="328" mass="36826">MYASALRDSSSARNSVSVRDSGPKHDSAPHIARDQQSPPGPHGHHEWDADRRERRTSELLTQAKEPGLSEPERQRLLGLAVKLNLPIADSLARRYRSRGEDLDDLIQVARMGLMQAVHRYQPDNGAFLPFAVPTITGELKRHFRDHCWTVRPPRRLQELHSEVAAAWSELAQQQSATPSVADIAQWLGADRAEVLEAMRSNAFSSASLDTTEGMVGAADVIGAADPGFEEVEDTEERRQLLGEVQAACQRLSRQDRNLLRMRFEEGSSQSAIAAELGISQMSVSRRLRKITKNLRMDITRHRSRMPATRRVRTREFARVRPQPAQSAH</sequence>
<keyword evidence="2" id="KW-0731">Sigma factor</keyword>
<dbReference type="InterPro" id="IPR013324">
    <property type="entry name" value="RNA_pol_sigma_r3/r4-like"/>
</dbReference>
<feature type="domain" description="RNA polymerase sigma-70 region 4" evidence="7">
    <location>
        <begin position="249"/>
        <end position="295"/>
    </location>
</feature>
<feature type="compositionally biased region" description="Basic and acidic residues" evidence="5">
    <location>
        <begin position="43"/>
        <end position="52"/>
    </location>
</feature>
<dbReference type="GO" id="GO:0006352">
    <property type="term" value="P:DNA-templated transcription initiation"/>
    <property type="evidence" value="ECO:0007669"/>
    <property type="project" value="InterPro"/>
</dbReference>
<evidence type="ECO:0000313" key="8">
    <source>
        <dbReference type="EMBL" id="QDP97491.1"/>
    </source>
</evidence>
<evidence type="ECO:0000313" key="9">
    <source>
        <dbReference type="Proteomes" id="UP000319263"/>
    </source>
</evidence>
<dbReference type="GO" id="GO:0003677">
    <property type="term" value="F:DNA binding"/>
    <property type="evidence" value="ECO:0007669"/>
    <property type="project" value="UniProtKB-KW"/>
</dbReference>
<evidence type="ECO:0000256" key="5">
    <source>
        <dbReference type="SAM" id="MobiDB-lite"/>
    </source>
</evidence>
<gene>
    <name evidence="8" type="ORF">FOE78_17630</name>
</gene>
<keyword evidence="4" id="KW-0804">Transcription</keyword>
<dbReference type="CDD" id="cd06171">
    <property type="entry name" value="Sigma70_r4"/>
    <property type="match status" value="1"/>
</dbReference>
<keyword evidence="9" id="KW-1185">Reference proteome</keyword>
<name>A0A516Q2R2_9ACTN</name>
<dbReference type="Gene3D" id="1.20.120.1810">
    <property type="match status" value="1"/>
</dbReference>
<feature type="compositionally biased region" description="Polar residues" evidence="5">
    <location>
        <begin position="7"/>
        <end position="18"/>
    </location>
</feature>
<feature type="region of interest" description="Disordered" evidence="5">
    <location>
        <begin position="1"/>
        <end position="52"/>
    </location>
</feature>
<dbReference type="PANTHER" id="PTHR30385:SF4">
    <property type="entry name" value="RNA POLYMERASE SIGMA-E FACTOR"/>
    <property type="match status" value="1"/>
</dbReference>
<reference evidence="8 9" key="1">
    <citation type="submission" date="2019-07" db="EMBL/GenBank/DDBJ databases">
        <title>Microlunatus dokdonensis sp. nov. isolated from the rhizospheric soil of the wild plant Elymus tsukushiensis.</title>
        <authorList>
            <person name="Ghim S.-Y."/>
            <person name="Hwang Y.-J."/>
            <person name="Son J.-S."/>
            <person name="Shin J.-H."/>
        </authorList>
    </citation>
    <scope>NUCLEOTIDE SEQUENCE [LARGE SCALE GENOMIC DNA]</scope>
    <source>
        <strain evidence="8 9">KUDC0627</strain>
    </source>
</reference>
<feature type="domain" description="RNA polymerase sigma-70 region 2" evidence="6">
    <location>
        <begin position="82"/>
        <end position="148"/>
    </location>
</feature>
<dbReference type="GO" id="GO:0016987">
    <property type="term" value="F:sigma factor activity"/>
    <property type="evidence" value="ECO:0007669"/>
    <property type="project" value="UniProtKB-KW"/>
</dbReference>
<dbReference type="InterPro" id="IPR007627">
    <property type="entry name" value="RNA_pol_sigma70_r2"/>
</dbReference>
<evidence type="ECO:0000259" key="7">
    <source>
        <dbReference type="Pfam" id="PF04545"/>
    </source>
</evidence>
<dbReference type="Pfam" id="PF04545">
    <property type="entry name" value="Sigma70_r4"/>
    <property type="match status" value="1"/>
</dbReference>
<dbReference type="Gene3D" id="1.10.10.10">
    <property type="entry name" value="Winged helix-like DNA-binding domain superfamily/Winged helix DNA-binding domain"/>
    <property type="match status" value="2"/>
</dbReference>
<organism evidence="8 9">
    <name type="scientific">Microlunatus elymi</name>
    <dbReference type="NCBI Taxonomy" id="2596828"/>
    <lineage>
        <taxon>Bacteria</taxon>
        <taxon>Bacillati</taxon>
        <taxon>Actinomycetota</taxon>
        <taxon>Actinomycetes</taxon>
        <taxon>Propionibacteriales</taxon>
        <taxon>Propionibacteriaceae</taxon>
        <taxon>Microlunatus</taxon>
    </lineage>
</organism>
<protein>
    <submittedName>
        <fullName evidence="8">Sigma-70 family RNA polymerase sigma factor</fullName>
    </submittedName>
</protein>
<keyword evidence="3" id="KW-0238">DNA-binding</keyword>
<evidence type="ECO:0000259" key="6">
    <source>
        <dbReference type="Pfam" id="PF04542"/>
    </source>
</evidence>
<dbReference type="SUPFAM" id="SSF88946">
    <property type="entry name" value="Sigma2 domain of RNA polymerase sigma factors"/>
    <property type="match status" value="1"/>
</dbReference>
<evidence type="ECO:0000256" key="3">
    <source>
        <dbReference type="ARBA" id="ARBA00023125"/>
    </source>
</evidence>
<feature type="compositionally biased region" description="Basic and acidic residues" evidence="5">
    <location>
        <begin position="21"/>
        <end position="33"/>
    </location>
</feature>
<dbReference type="KEGG" id="mik:FOE78_17630"/>
<dbReference type="SUPFAM" id="SSF88659">
    <property type="entry name" value="Sigma3 and sigma4 domains of RNA polymerase sigma factors"/>
    <property type="match status" value="2"/>
</dbReference>
<dbReference type="InterPro" id="IPR014284">
    <property type="entry name" value="RNA_pol_sigma-70_dom"/>
</dbReference>
<dbReference type="Proteomes" id="UP000319263">
    <property type="component" value="Chromosome"/>
</dbReference>
<dbReference type="NCBIfam" id="TIGR02937">
    <property type="entry name" value="sigma70-ECF"/>
    <property type="match status" value="1"/>
</dbReference>
<evidence type="ECO:0000256" key="2">
    <source>
        <dbReference type="ARBA" id="ARBA00023082"/>
    </source>
</evidence>
<dbReference type="EMBL" id="CP041692">
    <property type="protein sequence ID" value="QDP97491.1"/>
    <property type="molecule type" value="Genomic_DNA"/>
</dbReference>
<dbReference type="AlphaFoldDB" id="A0A516Q2R2"/>
<dbReference type="InterPro" id="IPR036388">
    <property type="entry name" value="WH-like_DNA-bd_sf"/>
</dbReference>
<accession>A0A516Q2R2</accession>
<dbReference type="InterPro" id="IPR007630">
    <property type="entry name" value="RNA_pol_sigma70_r4"/>
</dbReference>